<dbReference type="SUPFAM" id="SSF53822">
    <property type="entry name" value="Periplasmic binding protein-like I"/>
    <property type="match status" value="1"/>
</dbReference>
<keyword evidence="6" id="KW-0614">Plasmid</keyword>
<reference evidence="6 7" key="1">
    <citation type="journal article" date="2014" name="Genome Biol. Evol.">
        <title>Genome degeneration and adaptation in a nascent stage of symbiosis.</title>
        <authorList>
            <person name="Oakeson K.F."/>
            <person name="Gil R."/>
            <person name="Clayton A.L."/>
            <person name="Dunn D.M."/>
            <person name="von Niederhausern A.C."/>
            <person name="Hamil C."/>
            <person name="Aoyagi A."/>
            <person name="Duval B."/>
            <person name="Baca A."/>
            <person name="Silva F.J."/>
            <person name="Vallier A."/>
            <person name="Jackson D.G."/>
            <person name="Latorre A."/>
            <person name="Weiss R.B."/>
            <person name="Heddi A."/>
            <person name="Moya A."/>
            <person name="Dale C."/>
        </authorList>
    </citation>
    <scope>NUCLEOTIDE SEQUENCE [LARGE SCALE GENOMIC DNA]</scope>
    <source>
        <strain evidence="6 7">HS1</strain>
        <plasmid evidence="7">Plasmid pHS1</plasmid>
    </source>
</reference>
<dbReference type="GO" id="GO:0055085">
    <property type="term" value="P:transmembrane transport"/>
    <property type="evidence" value="ECO:0007669"/>
    <property type="project" value="UniProtKB-ARBA"/>
</dbReference>
<accession>W0I409</accession>
<dbReference type="Proteomes" id="UP000019028">
    <property type="component" value="Plasmid pHS1"/>
</dbReference>
<dbReference type="GO" id="GO:0030313">
    <property type="term" value="C:cell envelope"/>
    <property type="evidence" value="ECO:0007669"/>
    <property type="project" value="UniProtKB-SubCell"/>
</dbReference>
<comment type="subcellular location">
    <subcellularLocation>
        <location evidence="1">Cell envelope</location>
    </subcellularLocation>
</comment>
<evidence type="ECO:0000256" key="3">
    <source>
        <dbReference type="ARBA" id="ARBA00022729"/>
    </source>
</evidence>
<feature type="signal peptide" evidence="4">
    <location>
        <begin position="1"/>
        <end position="24"/>
    </location>
</feature>
<evidence type="ECO:0000313" key="6">
    <source>
        <dbReference type="EMBL" id="AHF79158.1"/>
    </source>
</evidence>
<geneLocation type="plasmid" evidence="6 7">
    <name>pHS1</name>
</geneLocation>
<dbReference type="HOGENOM" id="CLU_037628_3_2_6"/>
<dbReference type="InterPro" id="IPR025997">
    <property type="entry name" value="SBP_2_dom"/>
</dbReference>
<gene>
    <name evidence="6" type="ORF">Sant_P0112</name>
</gene>
<proteinExistence type="inferred from homology"/>
<feature type="domain" description="Periplasmic binding protein" evidence="5">
    <location>
        <begin position="30"/>
        <end position="285"/>
    </location>
</feature>
<evidence type="ECO:0000313" key="7">
    <source>
        <dbReference type="Proteomes" id="UP000019028"/>
    </source>
</evidence>
<sequence>MMNKALLKSALLASLFAASGSLLAADNGLIAIITPSHDNPFFKAEADGAAEKAKQLGYTTLIASHDDDVNKQNQLIETAIARKAKAIILDNAGADATVGPLEKAKAAGVPAFLIDREINKTGVAVAQIVSNNYQGAQLGAEKFAKLLDGKGKYVELLGRQSDTNASVRSQGYHDVLDDYQDMKMVAQQTANWSQTEAFTRMEAILQSNHDIAGVIAGNDTMALGAEAALKAAGKTNVIVVGFDGSDYTRDAILNKGNIKATVLQPGWQQAQMAVEQADYYLKNGKAQKDEKQLMDCVLIDETNAGKLSMFNLNK</sequence>
<evidence type="ECO:0000259" key="5">
    <source>
        <dbReference type="Pfam" id="PF13407"/>
    </source>
</evidence>
<dbReference type="KEGG" id="sod:Sant_P0112"/>
<dbReference type="AlphaFoldDB" id="W0I409"/>
<keyword evidence="3 4" id="KW-0732">Signal</keyword>
<dbReference type="InterPro" id="IPR028082">
    <property type="entry name" value="Peripla_BP_I"/>
</dbReference>
<organism evidence="6 7">
    <name type="scientific">Sodalis praecaptivus</name>
    <dbReference type="NCBI Taxonomy" id="1239307"/>
    <lineage>
        <taxon>Bacteria</taxon>
        <taxon>Pseudomonadati</taxon>
        <taxon>Pseudomonadota</taxon>
        <taxon>Gammaproteobacteria</taxon>
        <taxon>Enterobacterales</taxon>
        <taxon>Bruguierivoracaceae</taxon>
        <taxon>Sodalis</taxon>
    </lineage>
</organism>
<dbReference type="Gene3D" id="3.40.50.2300">
    <property type="match status" value="2"/>
</dbReference>
<dbReference type="EMBL" id="CP006570">
    <property type="protein sequence ID" value="AHF79158.1"/>
    <property type="molecule type" value="Genomic_DNA"/>
</dbReference>
<name>W0I409_9GAMM</name>
<dbReference type="PANTHER" id="PTHR46847:SF1">
    <property type="entry name" value="D-ALLOSE-BINDING PERIPLASMIC PROTEIN-RELATED"/>
    <property type="match status" value="1"/>
</dbReference>
<dbReference type="PATRIC" id="fig|1239307.3.peg.4642"/>
<dbReference type="CDD" id="cd19967">
    <property type="entry name" value="PBP1_TmRBP-like"/>
    <property type="match status" value="1"/>
</dbReference>
<dbReference type="GO" id="GO:0030246">
    <property type="term" value="F:carbohydrate binding"/>
    <property type="evidence" value="ECO:0007669"/>
    <property type="project" value="UniProtKB-ARBA"/>
</dbReference>
<evidence type="ECO:0000256" key="4">
    <source>
        <dbReference type="SAM" id="SignalP"/>
    </source>
</evidence>
<keyword evidence="7" id="KW-1185">Reference proteome</keyword>
<comment type="similarity">
    <text evidence="2">Belongs to the bacterial solute-binding protein 2 family.</text>
</comment>
<evidence type="ECO:0000256" key="1">
    <source>
        <dbReference type="ARBA" id="ARBA00004196"/>
    </source>
</evidence>
<feature type="chain" id="PRO_5004789995" evidence="4">
    <location>
        <begin position="25"/>
        <end position="314"/>
    </location>
</feature>
<evidence type="ECO:0000256" key="2">
    <source>
        <dbReference type="ARBA" id="ARBA00007639"/>
    </source>
</evidence>
<protein>
    <submittedName>
        <fullName evidence="6">ABC transporter, periplasmic sugar binding protein</fullName>
    </submittedName>
</protein>
<dbReference type="Pfam" id="PF13407">
    <property type="entry name" value="Peripla_BP_4"/>
    <property type="match status" value="1"/>
</dbReference>
<dbReference type="PANTHER" id="PTHR46847">
    <property type="entry name" value="D-ALLOSE-BINDING PERIPLASMIC PROTEIN-RELATED"/>
    <property type="match status" value="1"/>
</dbReference>